<reference evidence="2 3" key="1">
    <citation type="submission" date="2024-01" db="EMBL/GenBank/DDBJ databases">
        <title>Complete genome of Cladobotryum mycophilum ATHUM6906.</title>
        <authorList>
            <person name="Christinaki A.C."/>
            <person name="Myridakis A.I."/>
            <person name="Kouvelis V.N."/>
        </authorList>
    </citation>
    <scope>NUCLEOTIDE SEQUENCE [LARGE SCALE GENOMIC DNA]</scope>
    <source>
        <strain evidence="2 3">ATHUM6906</strain>
    </source>
</reference>
<dbReference type="Pfam" id="PF01266">
    <property type="entry name" value="DAO"/>
    <property type="match status" value="1"/>
</dbReference>
<name>A0ABR0SZS6_9HYPO</name>
<dbReference type="Gene3D" id="3.30.9.10">
    <property type="entry name" value="D-Amino Acid Oxidase, subunit A, domain 2"/>
    <property type="match status" value="1"/>
</dbReference>
<dbReference type="PANTHER" id="PTHR13847:SF213">
    <property type="entry name" value="DEPENDENT OXIDOREDUCTASE, PUTATIVE-RELATED"/>
    <property type="match status" value="1"/>
</dbReference>
<dbReference type="PANTHER" id="PTHR13847">
    <property type="entry name" value="SARCOSINE DEHYDROGENASE-RELATED"/>
    <property type="match status" value="1"/>
</dbReference>
<evidence type="ECO:0000313" key="2">
    <source>
        <dbReference type="EMBL" id="KAK5997708.1"/>
    </source>
</evidence>
<dbReference type="Proteomes" id="UP001338125">
    <property type="component" value="Unassembled WGS sequence"/>
</dbReference>
<keyword evidence="3" id="KW-1185">Reference proteome</keyword>
<organism evidence="2 3">
    <name type="scientific">Cladobotryum mycophilum</name>
    <dbReference type="NCBI Taxonomy" id="491253"/>
    <lineage>
        <taxon>Eukaryota</taxon>
        <taxon>Fungi</taxon>
        <taxon>Dikarya</taxon>
        <taxon>Ascomycota</taxon>
        <taxon>Pezizomycotina</taxon>
        <taxon>Sordariomycetes</taxon>
        <taxon>Hypocreomycetidae</taxon>
        <taxon>Hypocreales</taxon>
        <taxon>Hypocreaceae</taxon>
        <taxon>Cladobotryum</taxon>
    </lineage>
</organism>
<gene>
    <name evidence="2" type="ORF">PT974_00064</name>
</gene>
<feature type="domain" description="FAD dependent oxidoreductase" evidence="1">
    <location>
        <begin position="73"/>
        <end position="431"/>
    </location>
</feature>
<dbReference type="EMBL" id="JAVFKD010000001">
    <property type="protein sequence ID" value="KAK5997708.1"/>
    <property type="molecule type" value="Genomic_DNA"/>
</dbReference>
<protein>
    <submittedName>
        <fullName evidence="2">Oxidoreductase OrdL-like protein</fullName>
    </submittedName>
</protein>
<comment type="caution">
    <text evidence="2">The sequence shown here is derived from an EMBL/GenBank/DDBJ whole genome shotgun (WGS) entry which is preliminary data.</text>
</comment>
<sequence length="445" mass="47879">MGGIASKLHDGLDTVRDVLGIIAELGAKYTATMKRVSSDAGPPVSNPTSPYWMQDPPYPELLDLQHDVPAEADVVVIGSGITSAGATRTLCELTSDGGKGPAIVVLEARQLCSGATARNGGHIKLTAHSEYARLRRAFGASKAKKMVKMQLSNLEIMSEVGRHIPQGEVRRVETVDFFINEEEFEDAKGDVEVLREEIPGVGIEVWDGKGAKEKFGVNDHVVGALSYTAGALWPFRLINSVWHELVQHYPNLVISTHTPVEAITEGGKSSQYPYIVHTSRGAVKARHVLHATNGYTTHLIPGLRGYLVGVRGHMTAQRPGNDFPRMHGNRSWSIIYAPGFDYVTQRPDGEDGSPGDLMLGGAFFKSKDDGLDQIGTADDGRTDAESLMHLRGSMATLHEPNWGAGGELKKAWSGIMGMTGDMLPFVGPLPKMKGIPGPSLQSKGG</sequence>
<evidence type="ECO:0000313" key="3">
    <source>
        <dbReference type="Proteomes" id="UP001338125"/>
    </source>
</evidence>
<dbReference type="InterPro" id="IPR036188">
    <property type="entry name" value="FAD/NAD-bd_sf"/>
</dbReference>
<accession>A0ABR0SZS6</accession>
<evidence type="ECO:0000259" key="1">
    <source>
        <dbReference type="Pfam" id="PF01266"/>
    </source>
</evidence>
<dbReference type="SUPFAM" id="SSF51905">
    <property type="entry name" value="FAD/NAD(P)-binding domain"/>
    <property type="match status" value="1"/>
</dbReference>
<dbReference type="InterPro" id="IPR006076">
    <property type="entry name" value="FAD-dep_OxRdtase"/>
</dbReference>
<proteinExistence type="predicted"/>
<dbReference type="Gene3D" id="3.50.50.60">
    <property type="entry name" value="FAD/NAD(P)-binding domain"/>
    <property type="match status" value="1"/>
</dbReference>